<evidence type="ECO:0000256" key="2">
    <source>
        <dbReference type="PROSITE-ProRule" id="PRU00176"/>
    </source>
</evidence>
<keyword evidence="9" id="KW-1185">Reference proteome</keyword>
<dbReference type="Pfam" id="PF00076">
    <property type="entry name" value="RRM_1"/>
    <property type="match status" value="1"/>
</dbReference>
<keyword evidence="1 2" id="KW-0694">RNA-binding</keyword>
<proteinExistence type="predicted"/>
<dbReference type="InterPro" id="IPR035979">
    <property type="entry name" value="RBD_domain_sf"/>
</dbReference>
<gene>
    <name evidence="8" type="ORF">M5K25_010010</name>
</gene>
<feature type="compositionally biased region" description="Acidic residues" evidence="5">
    <location>
        <begin position="124"/>
        <end position="133"/>
    </location>
</feature>
<evidence type="ECO:0000256" key="4">
    <source>
        <dbReference type="SAM" id="Coils"/>
    </source>
</evidence>
<evidence type="ECO:0000259" key="6">
    <source>
        <dbReference type="PROSITE" id="PS50102"/>
    </source>
</evidence>
<evidence type="ECO:0000256" key="3">
    <source>
        <dbReference type="PROSITE-ProRule" id="PRU00723"/>
    </source>
</evidence>
<dbReference type="GO" id="GO:0008270">
    <property type="term" value="F:zinc ion binding"/>
    <property type="evidence" value="ECO:0007669"/>
    <property type="project" value="UniProtKB-KW"/>
</dbReference>
<evidence type="ECO:0000259" key="7">
    <source>
        <dbReference type="PROSITE" id="PS50103"/>
    </source>
</evidence>
<feature type="zinc finger region" description="C3H1-type" evidence="3">
    <location>
        <begin position="329"/>
        <end position="357"/>
    </location>
</feature>
<dbReference type="PROSITE" id="PS50103">
    <property type="entry name" value="ZF_C3H1"/>
    <property type="match status" value="1"/>
</dbReference>
<evidence type="ECO:0008006" key="10">
    <source>
        <dbReference type="Google" id="ProtNLM"/>
    </source>
</evidence>
<dbReference type="FunFam" id="3.30.70.330:FF:000719">
    <property type="entry name" value="Predicted protein"/>
    <property type="match status" value="1"/>
</dbReference>
<dbReference type="InterPro" id="IPR000504">
    <property type="entry name" value="RRM_dom"/>
</dbReference>
<dbReference type="PANTHER" id="PTHR14398:SF0">
    <property type="entry name" value="ZINC FINGER PROTEIN SWM"/>
    <property type="match status" value="1"/>
</dbReference>
<keyword evidence="3" id="KW-0479">Metal-binding</keyword>
<evidence type="ECO:0000256" key="1">
    <source>
        <dbReference type="ARBA" id="ARBA00022884"/>
    </source>
</evidence>
<dbReference type="SUPFAM" id="SSF54928">
    <property type="entry name" value="RNA-binding domain, RBD"/>
    <property type="match status" value="2"/>
</dbReference>
<dbReference type="Proteomes" id="UP001552299">
    <property type="component" value="Unassembled WGS sequence"/>
</dbReference>
<evidence type="ECO:0000313" key="8">
    <source>
        <dbReference type="EMBL" id="KAL0920839.1"/>
    </source>
</evidence>
<dbReference type="PROSITE" id="PS50102">
    <property type="entry name" value="RRM"/>
    <property type="match status" value="1"/>
</dbReference>
<dbReference type="EMBL" id="JANQDX010000008">
    <property type="protein sequence ID" value="KAL0920839.1"/>
    <property type="molecule type" value="Genomic_DNA"/>
</dbReference>
<dbReference type="InterPro" id="IPR000571">
    <property type="entry name" value="Znf_CCCH"/>
</dbReference>
<reference evidence="8 9" key="1">
    <citation type="journal article" date="2024" name="Plant Biotechnol. J.">
        <title>Dendrobium thyrsiflorum genome and its molecular insights into genes involved in important horticultural traits.</title>
        <authorList>
            <person name="Chen B."/>
            <person name="Wang J.Y."/>
            <person name="Zheng P.J."/>
            <person name="Li K.L."/>
            <person name="Liang Y.M."/>
            <person name="Chen X.F."/>
            <person name="Zhang C."/>
            <person name="Zhao X."/>
            <person name="He X."/>
            <person name="Zhang G.Q."/>
            <person name="Liu Z.J."/>
            <person name="Xu Q."/>
        </authorList>
    </citation>
    <scope>NUCLEOTIDE SEQUENCE [LARGE SCALE GENOMIC DNA]</scope>
    <source>
        <strain evidence="8">GZMU011</strain>
    </source>
</reference>
<dbReference type="AlphaFoldDB" id="A0ABD0V6G4"/>
<feature type="region of interest" description="Disordered" evidence="5">
    <location>
        <begin position="778"/>
        <end position="811"/>
    </location>
</feature>
<organism evidence="8 9">
    <name type="scientific">Dendrobium thyrsiflorum</name>
    <name type="common">Pinecone-like raceme dendrobium</name>
    <name type="synonym">Orchid</name>
    <dbReference type="NCBI Taxonomy" id="117978"/>
    <lineage>
        <taxon>Eukaryota</taxon>
        <taxon>Viridiplantae</taxon>
        <taxon>Streptophyta</taxon>
        <taxon>Embryophyta</taxon>
        <taxon>Tracheophyta</taxon>
        <taxon>Spermatophyta</taxon>
        <taxon>Magnoliopsida</taxon>
        <taxon>Liliopsida</taxon>
        <taxon>Asparagales</taxon>
        <taxon>Orchidaceae</taxon>
        <taxon>Epidendroideae</taxon>
        <taxon>Malaxideae</taxon>
        <taxon>Dendrobiinae</taxon>
        <taxon>Dendrobium</taxon>
    </lineage>
</organism>
<dbReference type="SMART" id="SM00356">
    <property type="entry name" value="ZnF_C3H1"/>
    <property type="match status" value="1"/>
</dbReference>
<feature type="coiled-coil region" evidence="4">
    <location>
        <begin position="746"/>
        <end position="777"/>
    </location>
</feature>
<sequence length="1071" mass="117204">MKFEKKALSQYLVNNLKPLTAADPNILADYVVALLKNDVPAAELQKMCADRLEVFLGHSSMSFTTKLFEALQGGSLRSTNVNLDVTNSPEPSMSNATVETQDMKSFLLKEDDQPSSSEPHSDPEDKENSDDDDDRNHKHRKRDARENSFDNAIQEQPIRRLGKKRSQNYDTGQLYMEAGGQSREIQKEYSSSTDRVVPSRLEKRHFVIPPSMRSSSDLNSRSRLSTSFRTDPSPRLDLSASVCRASLGRGRGRNLAAWSQPDSRFNSLDSLDFTSHMASQRPVHPGLFVGPSLQGAGSSQNASWGAFGFIHGISNGIMDPLHPLGLQIGMPRQRCRDFEERGFCLRGDMCPMEHGVNRIVVEDVQSLSQFNLPVSIPNSHAVGAQAGVGPLHPGPTSSTLMANKTMLSKNSKSAANEDTLRLNGPTSTLGGEADVYDPDQPLWNNNTDSSAALLRLPSPNIEDEPLWDGDTSRKSSQLSDGNECDIPSRNLTANIGPQAAGSSVWGRIGTGSKSEIGLKFEINNSAAGHLAKEMREGKEATVSCSIPLDQSQLLSSEEFGSKMATTQPVSTLRTDFEHKGGRKQQKARRTLYVCGIPQKNNKREALLSHFQKFGEVIDIYIPLNSEKAFVQFCKREVAEAALNSPEAVMGNRFIKLFWANRDRISDEGQDSGIGEAIPLQYPRGVVNSARMRPPAVEIGKENLSSAGQRESNTNFVEASVPFVGPQKAVILNGPKSLTSPKKKLESLELLEELRRKQELLAQKRDEFRRQLVKFERQTSIKKSDGSLEQAAKKQKIDLGSGSAKDAEAGSTTIRVSEENQNAGKSLERSNLAEILVSPSSKTNLATMQQANQIVKQVNRTPASYPSRFKLDNRPTSFRVLPPLPAKLANVAVLKDHFSKFGDLASVVFEDPEEIENSDIKDPEKIVVCVTFHTRHSAERAYQAGKYCEGCSLKFAWVTASSVAGKDCHVEEIPSNAITCRAEDEDIKTESKSSSSSSAGEPICIPMAVSSSLSAGQLTCIPLSEVGAKKIEDHGIDLEGRNCTSSSVSNSLIATLDSSPTIPMHGSENHYQ</sequence>
<dbReference type="CDD" id="cd12257">
    <property type="entry name" value="RRM1_RBM26_like"/>
    <property type="match status" value="1"/>
</dbReference>
<dbReference type="InterPro" id="IPR045137">
    <property type="entry name" value="RBM26/27"/>
</dbReference>
<keyword evidence="4" id="KW-0175">Coiled coil</keyword>
<dbReference type="GO" id="GO:0003723">
    <property type="term" value="F:RNA binding"/>
    <property type="evidence" value="ECO:0007669"/>
    <property type="project" value="UniProtKB-UniRule"/>
</dbReference>
<feature type="region of interest" description="Disordered" evidence="5">
    <location>
        <begin position="409"/>
        <end position="489"/>
    </location>
</feature>
<dbReference type="SMART" id="SM00360">
    <property type="entry name" value="RRM"/>
    <property type="match status" value="1"/>
</dbReference>
<evidence type="ECO:0000256" key="5">
    <source>
        <dbReference type="SAM" id="MobiDB-lite"/>
    </source>
</evidence>
<name>A0ABD0V6G4_DENTH</name>
<feature type="region of interest" description="Disordered" evidence="5">
    <location>
        <begin position="109"/>
        <end position="168"/>
    </location>
</feature>
<protein>
    <recommendedName>
        <fullName evidence="10">Zinc finger CCCH domain-containing protein 27</fullName>
    </recommendedName>
</protein>
<feature type="compositionally biased region" description="Basic and acidic residues" evidence="5">
    <location>
        <begin position="778"/>
        <end position="796"/>
    </location>
</feature>
<keyword evidence="3" id="KW-0862">Zinc</keyword>
<dbReference type="PANTHER" id="PTHR14398">
    <property type="entry name" value="RNA RECOGNITION RRM/RNP DOMAIN"/>
    <property type="match status" value="1"/>
</dbReference>
<dbReference type="Gene3D" id="3.30.70.330">
    <property type="match status" value="1"/>
</dbReference>
<comment type="caution">
    <text evidence="8">The sequence shown here is derived from an EMBL/GenBank/DDBJ whole genome shotgun (WGS) entry which is preliminary data.</text>
</comment>
<evidence type="ECO:0000313" key="9">
    <source>
        <dbReference type="Proteomes" id="UP001552299"/>
    </source>
</evidence>
<accession>A0ABD0V6G4</accession>
<feature type="domain" description="RRM" evidence="6">
    <location>
        <begin position="589"/>
        <end position="661"/>
    </location>
</feature>
<feature type="compositionally biased region" description="Low complexity" evidence="5">
    <location>
        <begin position="211"/>
        <end position="227"/>
    </location>
</feature>
<keyword evidence="3" id="KW-0863">Zinc-finger</keyword>
<feature type="region of interest" description="Disordered" evidence="5">
    <location>
        <begin position="208"/>
        <end position="231"/>
    </location>
</feature>
<dbReference type="InterPro" id="IPR012677">
    <property type="entry name" value="Nucleotide-bd_a/b_plait_sf"/>
</dbReference>
<feature type="domain" description="C3H1-type" evidence="7">
    <location>
        <begin position="329"/>
        <end position="357"/>
    </location>
</feature>